<dbReference type="Gene3D" id="3.30.420.10">
    <property type="entry name" value="Ribonuclease H-like superfamily/Ribonuclease H"/>
    <property type="match status" value="1"/>
</dbReference>
<dbReference type="PANTHER" id="PTHR46791:SF5">
    <property type="entry name" value="CLR5 DOMAIN-CONTAINING PROTEIN-RELATED"/>
    <property type="match status" value="1"/>
</dbReference>
<dbReference type="AlphaFoldDB" id="A0A4S4MNR1"/>
<evidence type="ECO:0000313" key="2">
    <source>
        <dbReference type="EMBL" id="THH26858.1"/>
    </source>
</evidence>
<dbReference type="Proteomes" id="UP000308730">
    <property type="component" value="Unassembled WGS sequence"/>
</dbReference>
<keyword evidence="3" id="KW-1185">Reference proteome</keyword>
<dbReference type="Pfam" id="PF24764">
    <property type="entry name" value="rva_4"/>
    <property type="match status" value="1"/>
</dbReference>
<comment type="caution">
    <text evidence="2">The sequence shown here is derived from an EMBL/GenBank/DDBJ whole genome shotgun (WGS) entry which is preliminary data.</text>
</comment>
<dbReference type="GO" id="GO:0003676">
    <property type="term" value="F:nucleic acid binding"/>
    <property type="evidence" value="ECO:0007669"/>
    <property type="project" value="InterPro"/>
</dbReference>
<gene>
    <name evidence="2" type="ORF">EUX98_g7334</name>
</gene>
<evidence type="ECO:0000259" key="1">
    <source>
        <dbReference type="Pfam" id="PF24764"/>
    </source>
</evidence>
<dbReference type="EMBL" id="SGPM01000303">
    <property type="protein sequence ID" value="THH26858.1"/>
    <property type="molecule type" value="Genomic_DNA"/>
</dbReference>
<dbReference type="InterPro" id="IPR012337">
    <property type="entry name" value="RNaseH-like_sf"/>
</dbReference>
<dbReference type="SUPFAM" id="SSF53098">
    <property type="entry name" value="Ribonuclease H-like"/>
    <property type="match status" value="1"/>
</dbReference>
<dbReference type="OrthoDB" id="3353107at2759"/>
<name>A0A4S4MNR1_9APHY</name>
<protein>
    <recommendedName>
        <fullName evidence="1">Integrase core domain-containing protein</fullName>
    </recommendedName>
</protein>
<proteinExistence type="predicted"/>
<evidence type="ECO:0000313" key="3">
    <source>
        <dbReference type="Proteomes" id="UP000308730"/>
    </source>
</evidence>
<organism evidence="2 3">
    <name type="scientific">Antrodiella citrinella</name>
    <dbReference type="NCBI Taxonomy" id="2447956"/>
    <lineage>
        <taxon>Eukaryota</taxon>
        <taxon>Fungi</taxon>
        <taxon>Dikarya</taxon>
        <taxon>Basidiomycota</taxon>
        <taxon>Agaricomycotina</taxon>
        <taxon>Agaricomycetes</taxon>
        <taxon>Polyporales</taxon>
        <taxon>Steccherinaceae</taxon>
        <taxon>Antrodiella</taxon>
    </lineage>
</organism>
<feature type="domain" description="Integrase core" evidence="1">
    <location>
        <begin position="42"/>
        <end position="228"/>
    </location>
</feature>
<dbReference type="PANTHER" id="PTHR46791">
    <property type="entry name" value="EXPRESSED PROTEIN"/>
    <property type="match status" value="1"/>
</dbReference>
<dbReference type="InterPro" id="IPR036397">
    <property type="entry name" value="RNaseH_sf"/>
</dbReference>
<sequence>MISGRLKAAGHHVPRERLTLSYARVHGTPGIFGARTIHRRQYNVAGANSLWHHDGQHGLIRYKIVMHTFIDGKSRLVTAFGVHNNNRSETVLHLFEEAIDVYGCPSRCRGDHGTENVGVAQRMEELRGSGRGSYIWGRSVHNTRIERLWYDVTSGFGKKWKTFFHHLEVHHGLNPSNAAHIWLLHHLFLSHIQHDADEWVQSWNSHTLQIRGERQRSPRDIFFFSMVQDGPRGLHTITMNQEPVADDPEDVSSYGVDWAIHEDATLMAHHLTHNPQEWEDVNPFNTGPTSLSHVPCDPPGCPLTPEDVTALNHHLSSQPQAHTLNMNVRRLLWEDALGYCNHLISIR</sequence>
<reference evidence="2 3" key="1">
    <citation type="submission" date="2019-02" db="EMBL/GenBank/DDBJ databases">
        <title>Genome sequencing of the rare red list fungi Antrodiella citrinella (Flaviporus citrinellus).</title>
        <authorList>
            <person name="Buettner E."/>
            <person name="Kellner H."/>
        </authorList>
    </citation>
    <scope>NUCLEOTIDE SEQUENCE [LARGE SCALE GENOMIC DNA]</scope>
    <source>
        <strain evidence="2 3">DSM 108506</strain>
    </source>
</reference>
<accession>A0A4S4MNR1</accession>
<dbReference type="InterPro" id="IPR058913">
    <property type="entry name" value="Integrase_dom_put"/>
</dbReference>